<evidence type="ECO:0008006" key="16">
    <source>
        <dbReference type="Google" id="ProtNLM"/>
    </source>
</evidence>
<comment type="subcellular location">
    <subcellularLocation>
        <location evidence="1">Membrane</location>
        <topology evidence="1">Multi-pass membrane protein</topology>
    </subcellularLocation>
</comment>
<evidence type="ECO:0000256" key="2">
    <source>
        <dbReference type="ARBA" id="ARBA00007193"/>
    </source>
</evidence>
<dbReference type="VEuPathDB" id="VectorBase:AMIN010843"/>
<keyword evidence="9 13" id="KW-0472">Membrane</keyword>
<dbReference type="AlphaFoldDB" id="A0A182WKC0"/>
<reference evidence="14" key="2">
    <citation type="submission" date="2020-05" db="UniProtKB">
        <authorList>
            <consortium name="EnsemblMetazoa"/>
        </authorList>
    </citation>
    <scope>IDENTIFICATION</scope>
    <source>
        <strain evidence="14">MINIMUS1</strain>
    </source>
</reference>
<evidence type="ECO:0000256" key="12">
    <source>
        <dbReference type="RuleBase" id="RU000679"/>
    </source>
</evidence>
<keyword evidence="5 12" id="KW-0812">Transmembrane</keyword>
<dbReference type="InterPro" id="IPR001873">
    <property type="entry name" value="ENaC"/>
</dbReference>
<name>A0A182WKC0_9DIPT</name>
<comment type="similarity">
    <text evidence="2 12">Belongs to the amiloride-sensitive sodium channel (TC 1.A.6) family.</text>
</comment>
<protein>
    <recommendedName>
        <fullName evidence="16">Pickpocket</fullName>
    </recommendedName>
</protein>
<evidence type="ECO:0000313" key="15">
    <source>
        <dbReference type="Proteomes" id="UP000075920"/>
    </source>
</evidence>
<evidence type="ECO:0000256" key="1">
    <source>
        <dbReference type="ARBA" id="ARBA00004141"/>
    </source>
</evidence>
<evidence type="ECO:0000256" key="10">
    <source>
        <dbReference type="ARBA" id="ARBA00023201"/>
    </source>
</evidence>
<keyword evidence="8 12" id="KW-0406">Ion transport</keyword>
<feature type="transmembrane region" description="Helical" evidence="13">
    <location>
        <begin position="399"/>
        <end position="426"/>
    </location>
</feature>
<evidence type="ECO:0000256" key="5">
    <source>
        <dbReference type="ARBA" id="ARBA00022692"/>
    </source>
</evidence>
<keyword evidence="4 12" id="KW-0894">Sodium channel</keyword>
<keyword evidence="11 12" id="KW-0407">Ion channel</keyword>
<dbReference type="Pfam" id="PF00858">
    <property type="entry name" value="ASC"/>
    <property type="match status" value="1"/>
</dbReference>
<dbReference type="Proteomes" id="UP000075920">
    <property type="component" value="Unassembled WGS sequence"/>
</dbReference>
<keyword evidence="15" id="KW-1185">Reference proteome</keyword>
<proteinExistence type="inferred from homology"/>
<organism evidence="14 15">
    <name type="scientific">Anopheles minimus</name>
    <dbReference type="NCBI Taxonomy" id="112268"/>
    <lineage>
        <taxon>Eukaryota</taxon>
        <taxon>Metazoa</taxon>
        <taxon>Ecdysozoa</taxon>
        <taxon>Arthropoda</taxon>
        <taxon>Hexapoda</taxon>
        <taxon>Insecta</taxon>
        <taxon>Pterygota</taxon>
        <taxon>Neoptera</taxon>
        <taxon>Endopterygota</taxon>
        <taxon>Diptera</taxon>
        <taxon>Nematocera</taxon>
        <taxon>Culicoidea</taxon>
        <taxon>Culicidae</taxon>
        <taxon>Anophelinae</taxon>
        <taxon>Anopheles</taxon>
    </lineage>
</organism>
<keyword evidence="6 13" id="KW-1133">Transmembrane helix</keyword>
<evidence type="ECO:0000256" key="8">
    <source>
        <dbReference type="ARBA" id="ARBA00023065"/>
    </source>
</evidence>
<evidence type="ECO:0000256" key="13">
    <source>
        <dbReference type="SAM" id="Phobius"/>
    </source>
</evidence>
<dbReference type="PANTHER" id="PTHR11690">
    <property type="entry name" value="AMILORIDE-SENSITIVE SODIUM CHANNEL-RELATED"/>
    <property type="match status" value="1"/>
</dbReference>
<dbReference type="GO" id="GO:0005886">
    <property type="term" value="C:plasma membrane"/>
    <property type="evidence" value="ECO:0007669"/>
    <property type="project" value="TreeGrafter"/>
</dbReference>
<reference evidence="15" key="1">
    <citation type="submission" date="2013-03" db="EMBL/GenBank/DDBJ databases">
        <title>The Genome Sequence of Anopheles minimus MINIMUS1.</title>
        <authorList>
            <consortium name="The Broad Institute Genomics Platform"/>
            <person name="Neafsey D.E."/>
            <person name="Walton C."/>
            <person name="Walker B."/>
            <person name="Young S.K."/>
            <person name="Zeng Q."/>
            <person name="Gargeya S."/>
            <person name="Fitzgerald M."/>
            <person name="Haas B."/>
            <person name="Abouelleil A."/>
            <person name="Allen A.W."/>
            <person name="Alvarado L."/>
            <person name="Arachchi H.M."/>
            <person name="Berlin A.M."/>
            <person name="Chapman S.B."/>
            <person name="Gainer-Dewar J."/>
            <person name="Goldberg J."/>
            <person name="Griggs A."/>
            <person name="Gujja S."/>
            <person name="Hansen M."/>
            <person name="Howarth C."/>
            <person name="Imamovic A."/>
            <person name="Ireland A."/>
            <person name="Larimer J."/>
            <person name="McCowan C."/>
            <person name="Murphy C."/>
            <person name="Pearson M."/>
            <person name="Poon T.W."/>
            <person name="Priest M."/>
            <person name="Roberts A."/>
            <person name="Saif S."/>
            <person name="Shea T."/>
            <person name="Sisk P."/>
            <person name="Sykes S."/>
            <person name="Wortman J."/>
            <person name="Nusbaum C."/>
            <person name="Birren B."/>
        </authorList>
    </citation>
    <scope>NUCLEOTIDE SEQUENCE [LARGE SCALE GENOMIC DNA]</scope>
    <source>
        <strain evidence="15">MINIMUS1</strain>
    </source>
</reference>
<evidence type="ECO:0000256" key="3">
    <source>
        <dbReference type="ARBA" id="ARBA00022448"/>
    </source>
</evidence>
<evidence type="ECO:0000256" key="6">
    <source>
        <dbReference type="ARBA" id="ARBA00022989"/>
    </source>
</evidence>
<evidence type="ECO:0000256" key="9">
    <source>
        <dbReference type="ARBA" id="ARBA00023136"/>
    </source>
</evidence>
<evidence type="ECO:0000256" key="4">
    <source>
        <dbReference type="ARBA" id="ARBA00022461"/>
    </source>
</evidence>
<keyword evidence="7" id="KW-0915">Sodium</keyword>
<sequence>MAPEPLLWPVCQFVVMDLLRTFASESSIHGLAHLVRSQHWLEKAFWLAMLAFSVVCTVSICNMHWERFQNNATVLNVETDYLSWVFRPPAATVCSDHVNEEKLSQLLQRYWKVDANHSEYNHFRQFLLTVNRARFDNLMTFEPFINDTRLASVSVVDLARELKSPLTPPWKTFAPVLTEVGVCYSSTMLYAFQSPYSLRSEENYTKVHPADCFTLDVCRTMVAMSHMDSIRNDVYIHIEQDVMTADSSIHYVLGQHDIISSSLSVEQVVASKAVKQLSRRRRKCRLPSERLHYFNVYTINLCRISCRIEAALRLCDCVPFFYNIGKTSCTPAGLHCLATHFRVWYKTNCTCQPLCESVSFKQVLVKKTVLEQANSKLETQIIYPRMRMKRDVLFDISNLIVSLGGGAALFLGCSFISFVEVIFFVLEYVTKKFHRYYHRN</sequence>
<dbReference type="STRING" id="112268.A0A182WKC0"/>
<dbReference type="Gene3D" id="1.10.287.820">
    <property type="entry name" value="Acid-sensing ion channel domain"/>
    <property type="match status" value="1"/>
</dbReference>
<keyword evidence="3 12" id="KW-0813">Transport</keyword>
<evidence type="ECO:0000256" key="11">
    <source>
        <dbReference type="ARBA" id="ARBA00023303"/>
    </source>
</evidence>
<dbReference type="GO" id="GO:0015280">
    <property type="term" value="F:ligand-gated sodium channel activity"/>
    <property type="evidence" value="ECO:0007669"/>
    <property type="project" value="TreeGrafter"/>
</dbReference>
<evidence type="ECO:0000313" key="14">
    <source>
        <dbReference type="EnsemblMetazoa" id="AMIN010843-PA"/>
    </source>
</evidence>
<dbReference type="PANTHER" id="PTHR11690:SF240">
    <property type="entry name" value="PICKPOCKET 25-RELATED"/>
    <property type="match status" value="1"/>
</dbReference>
<dbReference type="EnsemblMetazoa" id="AMIN010843-RA">
    <property type="protein sequence ID" value="AMIN010843-PA"/>
    <property type="gene ID" value="AMIN010843"/>
</dbReference>
<evidence type="ECO:0000256" key="7">
    <source>
        <dbReference type="ARBA" id="ARBA00023053"/>
    </source>
</evidence>
<keyword evidence="10 12" id="KW-0739">Sodium transport</keyword>
<accession>A0A182WKC0</accession>